<evidence type="ECO:0000313" key="2">
    <source>
        <dbReference type="Proteomes" id="UP000249789"/>
    </source>
</evidence>
<sequence>MESVPNSSLGVSSSRLALIDRFPPTTYKGVKDLNKLIVARRDQLYEEVESASQYLSFKDVSPQQFNHIVEREEGPSSHVRLYYFLDIETLIVRIPARETETAHLSFSNMVIDLLIFRVGASASFQLSAVTATPGLTCRTFWGLQALHNSSSPKDYEDDFGFLVTKAS</sequence>
<dbReference type="GeneID" id="63865817"/>
<dbReference type="Proteomes" id="UP000249789">
    <property type="component" value="Unassembled WGS sequence"/>
</dbReference>
<reference evidence="1 2" key="1">
    <citation type="submission" date="2018-02" db="EMBL/GenBank/DDBJ databases">
        <title>The genomes of Aspergillus section Nigri reveals drivers in fungal speciation.</title>
        <authorList>
            <consortium name="DOE Joint Genome Institute"/>
            <person name="Vesth T.C."/>
            <person name="Nybo J."/>
            <person name="Theobald S."/>
            <person name="Brandl J."/>
            <person name="Frisvad J.C."/>
            <person name="Nielsen K.F."/>
            <person name="Lyhne E.K."/>
            <person name="Kogle M.E."/>
            <person name="Kuo A."/>
            <person name="Riley R."/>
            <person name="Clum A."/>
            <person name="Nolan M."/>
            <person name="Lipzen A."/>
            <person name="Salamov A."/>
            <person name="Henrissat B."/>
            <person name="Wiebenga A."/>
            <person name="De vries R.P."/>
            <person name="Grigoriev I.V."/>
            <person name="Mortensen U.H."/>
            <person name="Andersen M.R."/>
            <person name="Baker S.E."/>
        </authorList>
    </citation>
    <scope>NUCLEOTIDE SEQUENCE [LARGE SCALE GENOMIC DNA]</scope>
    <source>
        <strain evidence="1 2">CBS 313.89</strain>
    </source>
</reference>
<dbReference type="EMBL" id="KZ824635">
    <property type="protein sequence ID" value="RAK78829.1"/>
    <property type="molecule type" value="Genomic_DNA"/>
</dbReference>
<dbReference type="RefSeq" id="XP_040802839.1">
    <property type="nucleotide sequence ID" value="XM_040948484.1"/>
</dbReference>
<dbReference type="AlphaFoldDB" id="A0A8G1W387"/>
<name>A0A8G1W387_9EURO</name>
<accession>A0A8G1W387</accession>
<dbReference type="VEuPathDB" id="FungiDB:BO72DRAFT_494668"/>
<protein>
    <submittedName>
        <fullName evidence="1">Uncharacterized protein</fullName>
    </submittedName>
</protein>
<proteinExistence type="predicted"/>
<dbReference type="OrthoDB" id="4470459at2759"/>
<gene>
    <name evidence="1" type="ORF">BO72DRAFT_494668</name>
</gene>
<keyword evidence="2" id="KW-1185">Reference proteome</keyword>
<organism evidence="1 2">
    <name type="scientific">Aspergillus fijiensis CBS 313.89</name>
    <dbReference type="NCBI Taxonomy" id="1448319"/>
    <lineage>
        <taxon>Eukaryota</taxon>
        <taxon>Fungi</taxon>
        <taxon>Dikarya</taxon>
        <taxon>Ascomycota</taxon>
        <taxon>Pezizomycotina</taxon>
        <taxon>Eurotiomycetes</taxon>
        <taxon>Eurotiomycetidae</taxon>
        <taxon>Eurotiales</taxon>
        <taxon>Aspergillaceae</taxon>
        <taxon>Aspergillus</taxon>
    </lineage>
</organism>
<evidence type="ECO:0000313" key="1">
    <source>
        <dbReference type="EMBL" id="RAK78829.1"/>
    </source>
</evidence>